<dbReference type="InterPro" id="IPR022227">
    <property type="entry name" value="DUF3754"/>
</dbReference>
<protein>
    <recommendedName>
        <fullName evidence="4">DUF3754 domain-containing protein</fullName>
    </recommendedName>
</protein>
<keyword evidence="1" id="KW-0812">Transmembrane</keyword>
<sequence>MPNLALLHFIPFRRADILQMCLQEGQLDAESLVQFRAGAAHIESHFRDDFHRTKHALKDTYFSLDPDADTRLVYLDNSDSLASAKDLAQQVAQLLERANYDKVTPETLANALDSASLFHIRLMVNLDDFDEVLLYTRGASERTEEIRGPFNLWRKTVHFVNYDRVVLYLRFKDTVNGSSTAADCRPGSTMLKLFQNVPDADLEMLFPNTQVGMRLRDKLMIGIPALVSGGIVLTTKLGATLVLTASLLGFWLGWHKEAVTLDRNAIIVLLAGAGTIGAYLFKQFSNFKNRKLRFTEALTRNLYFKLLDNNAGVLYRLLDDAEEAECKESLLAYYFLLAAHQPLSAQELDQRIEVWFSQRWQCQLDFDVDDALRKLAALKLAYLDDNYWHICSGETALTKTK</sequence>
<dbReference type="Pfam" id="PF12576">
    <property type="entry name" value="DUF3754"/>
    <property type="match status" value="1"/>
</dbReference>
<proteinExistence type="predicted"/>
<dbReference type="RefSeq" id="WP_184462377.1">
    <property type="nucleotide sequence ID" value="NZ_JACHHW010000004.1"/>
</dbReference>
<accession>A0A840R548</accession>
<name>A0A840R548_9GAMM</name>
<keyword evidence="1" id="KW-1133">Transmembrane helix</keyword>
<dbReference type="AlphaFoldDB" id="A0A840R548"/>
<keyword evidence="1" id="KW-0472">Membrane</keyword>
<dbReference type="PANTHER" id="PTHR33645:SF11">
    <property type="entry name" value="AMINOPEPTIDASE (DUF3754)"/>
    <property type="match status" value="1"/>
</dbReference>
<dbReference type="EMBL" id="JACHHW010000004">
    <property type="protein sequence ID" value="MBB5187540.1"/>
    <property type="molecule type" value="Genomic_DNA"/>
</dbReference>
<organism evidence="2 3">
    <name type="scientific">Zhongshania antarctica</name>
    <dbReference type="NCBI Taxonomy" id="641702"/>
    <lineage>
        <taxon>Bacteria</taxon>
        <taxon>Pseudomonadati</taxon>
        <taxon>Pseudomonadota</taxon>
        <taxon>Gammaproteobacteria</taxon>
        <taxon>Cellvibrionales</taxon>
        <taxon>Spongiibacteraceae</taxon>
        <taxon>Zhongshania</taxon>
    </lineage>
</organism>
<dbReference type="Proteomes" id="UP000536640">
    <property type="component" value="Unassembled WGS sequence"/>
</dbReference>
<evidence type="ECO:0000313" key="3">
    <source>
        <dbReference type="Proteomes" id="UP000536640"/>
    </source>
</evidence>
<gene>
    <name evidence="2" type="ORF">HNQ57_001809</name>
</gene>
<feature type="transmembrane region" description="Helical" evidence="1">
    <location>
        <begin position="223"/>
        <end position="252"/>
    </location>
</feature>
<reference evidence="2 3" key="1">
    <citation type="submission" date="2020-08" db="EMBL/GenBank/DDBJ databases">
        <title>Genomic Encyclopedia of Type Strains, Phase IV (KMG-IV): sequencing the most valuable type-strain genomes for metagenomic binning, comparative biology and taxonomic classification.</title>
        <authorList>
            <person name="Goeker M."/>
        </authorList>
    </citation>
    <scope>NUCLEOTIDE SEQUENCE [LARGE SCALE GENOMIC DNA]</scope>
    <source>
        <strain evidence="2 3">DSM 25701</strain>
    </source>
</reference>
<dbReference type="PANTHER" id="PTHR33645">
    <property type="entry name" value="AMINOPEPTIDASE (DUF3754)"/>
    <property type="match status" value="1"/>
</dbReference>
<comment type="caution">
    <text evidence="2">The sequence shown here is derived from an EMBL/GenBank/DDBJ whole genome shotgun (WGS) entry which is preliminary data.</text>
</comment>
<evidence type="ECO:0000313" key="2">
    <source>
        <dbReference type="EMBL" id="MBB5187540.1"/>
    </source>
</evidence>
<evidence type="ECO:0008006" key="4">
    <source>
        <dbReference type="Google" id="ProtNLM"/>
    </source>
</evidence>
<keyword evidence="3" id="KW-1185">Reference proteome</keyword>
<feature type="transmembrane region" description="Helical" evidence="1">
    <location>
        <begin position="264"/>
        <end position="281"/>
    </location>
</feature>
<evidence type="ECO:0000256" key="1">
    <source>
        <dbReference type="SAM" id="Phobius"/>
    </source>
</evidence>